<name>A0ABP7Q8S4_9BACT</name>
<dbReference type="RefSeq" id="WP_345124773.1">
    <property type="nucleotide sequence ID" value="NZ_BAABDI010000016.1"/>
</dbReference>
<dbReference type="Pfam" id="PF01909">
    <property type="entry name" value="NTP_transf_2"/>
    <property type="match status" value="1"/>
</dbReference>
<dbReference type="Gene3D" id="3.30.460.10">
    <property type="entry name" value="Beta Polymerase, domain 2"/>
    <property type="match status" value="1"/>
</dbReference>
<comment type="caution">
    <text evidence="2">The sequence shown here is derived from an EMBL/GenBank/DDBJ whole genome shotgun (WGS) entry which is preliminary data.</text>
</comment>
<protein>
    <submittedName>
        <fullName evidence="2">Nucleotidyltransferase domain-containing protein</fullName>
    </submittedName>
</protein>
<sequence length="110" mass="12206">MLDLRPKDLTLLHDLMARHLPAEVAVWAYGSRVNGNAYEGSDLDLVLRTPDLAALPAGRLSRFREALTDSNLPIFVDTHDWALLPESFHPRILARYEVVRPGVPALAVPA</sequence>
<dbReference type="Proteomes" id="UP001501556">
    <property type="component" value="Unassembled WGS sequence"/>
</dbReference>
<dbReference type="CDD" id="cd05403">
    <property type="entry name" value="NT_KNTase_like"/>
    <property type="match status" value="1"/>
</dbReference>
<accession>A0ABP7Q8S4</accession>
<dbReference type="SUPFAM" id="SSF81301">
    <property type="entry name" value="Nucleotidyltransferase"/>
    <property type="match status" value="1"/>
</dbReference>
<evidence type="ECO:0000259" key="1">
    <source>
        <dbReference type="Pfam" id="PF01909"/>
    </source>
</evidence>
<evidence type="ECO:0000313" key="3">
    <source>
        <dbReference type="Proteomes" id="UP001501556"/>
    </source>
</evidence>
<proteinExistence type="predicted"/>
<evidence type="ECO:0000313" key="2">
    <source>
        <dbReference type="EMBL" id="GAA3978453.1"/>
    </source>
</evidence>
<dbReference type="InterPro" id="IPR002934">
    <property type="entry name" value="Polymerase_NTP_transf_dom"/>
</dbReference>
<feature type="domain" description="Polymerase nucleotidyl transferase" evidence="1">
    <location>
        <begin position="21"/>
        <end position="52"/>
    </location>
</feature>
<keyword evidence="3" id="KW-1185">Reference proteome</keyword>
<dbReference type="InterPro" id="IPR043519">
    <property type="entry name" value="NT_sf"/>
</dbReference>
<gene>
    <name evidence="2" type="ORF">GCM10022407_24550</name>
</gene>
<reference evidence="3" key="1">
    <citation type="journal article" date="2019" name="Int. J. Syst. Evol. Microbiol.">
        <title>The Global Catalogue of Microorganisms (GCM) 10K type strain sequencing project: providing services to taxonomists for standard genome sequencing and annotation.</title>
        <authorList>
            <consortium name="The Broad Institute Genomics Platform"/>
            <consortium name="The Broad Institute Genome Sequencing Center for Infectious Disease"/>
            <person name="Wu L."/>
            <person name="Ma J."/>
        </authorList>
    </citation>
    <scope>NUCLEOTIDE SEQUENCE [LARGE SCALE GENOMIC DNA]</scope>
    <source>
        <strain evidence="3">JCM 17217</strain>
    </source>
</reference>
<organism evidence="2 3">
    <name type="scientific">Hymenobacter antarcticus</name>
    <dbReference type="NCBI Taxonomy" id="486270"/>
    <lineage>
        <taxon>Bacteria</taxon>
        <taxon>Pseudomonadati</taxon>
        <taxon>Bacteroidota</taxon>
        <taxon>Cytophagia</taxon>
        <taxon>Cytophagales</taxon>
        <taxon>Hymenobacteraceae</taxon>
        <taxon>Hymenobacter</taxon>
    </lineage>
</organism>
<dbReference type="EMBL" id="BAABDI010000016">
    <property type="protein sequence ID" value="GAA3978453.1"/>
    <property type="molecule type" value="Genomic_DNA"/>
</dbReference>